<dbReference type="eggNOG" id="COG1585">
    <property type="taxonomic scope" value="Bacteria"/>
</dbReference>
<reference evidence="7 8" key="2">
    <citation type="journal article" date="2011" name="Stand. Genomic Sci.">
        <title>Complete genome sequence of Tolumonas auensis type strain (TA 4).</title>
        <authorList>
            <person name="Chertkov O."/>
            <person name="Copeland A."/>
            <person name="Lucas S."/>
            <person name="Lapidus A."/>
            <person name="Berry K.W."/>
            <person name="Detter J.C."/>
            <person name="Del Rio T.G."/>
            <person name="Hammon N."/>
            <person name="Dalin E."/>
            <person name="Tice H."/>
            <person name="Pitluck S."/>
            <person name="Richardson P."/>
            <person name="Bruce D."/>
            <person name="Goodwin L."/>
            <person name="Han C."/>
            <person name="Tapia R."/>
            <person name="Saunders E."/>
            <person name="Schmutz J."/>
            <person name="Brettin T."/>
            <person name="Larimer F."/>
            <person name="Land M."/>
            <person name="Hauser L."/>
            <person name="Spring S."/>
            <person name="Rohde M."/>
            <person name="Kyrpides N.C."/>
            <person name="Ivanova N."/>
            <person name="Goker M."/>
            <person name="Beller H.R."/>
            <person name="Klenk H.P."/>
            <person name="Woyke T."/>
        </authorList>
    </citation>
    <scope>NUCLEOTIDE SEQUENCE [LARGE SCALE GENOMIC DNA]</scope>
    <source>
        <strain evidence="8">DSM 9187 / TA4</strain>
    </source>
</reference>
<dbReference type="HOGENOM" id="CLU_116732_4_0_6"/>
<dbReference type="InterPro" id="IPR002810">
    <property type="entry name" value="NfeD-like_C"/>
</dbReference>
<dbReference type="AlphaFoldDB" id="C4LAG7"/>
<dbReference type="PANTHER" id="PTHR33507:SF3">
    <property type="entry name" value="INNER MEMBRANE PROTEIN YBBJ"/>
    <property type="match status" value="1"/>
</dbReference>
<dbReference type="KEGG" id="tau:Tola_2548"/>
<feature type="domain" description="NfeD-like C-terminal" evidence="6">
    <location>
        <begin position="97"/>
        <end position="150"/>
    </location>
</feature>
<keyword evidence="4 5" id="KW-0472">Membrane</keyword>
<evidence type="ECO:0000256" key="1">
    <source>
        <dbReference type="ARBA" id="ARBA00004141"/>
    </source>
</evidence>
<evidence type="ECO:0000259" key="6">
    <source>
        <dbReference type="Pfam" id="PF01957"/>
    </source>
</evidence>
<keyword evidence="3 5" id="KW-1133">Transmembrane helix</keyword>
<evidence type="ECO:0000256" key="3">
    <source>
        <dbReference type="ARBA" id="ARBA00022989"/>
    </source>
</evidence>
<reference evidence="8" key="1">
    <citation type="submission" date="2009-05" db="EMBL/GenBank/DDBJ databases">
        <title>Complete sequence of Tolumonas auensis DSM 9187.</title>
        <authorList>
            <consortium name="US DOE Joint Genome Institute"/>
            <person name="Lucas S."/>
            <person name="Copeland A."/>
            <person name="Lapidus A."/>
            <person name="Glavina del Rio T."/>
            <person name="Tice H."/>
            <person name="Bruce D."/>
            <person name="Goodwin L."/>
            <person name="Pitluck S."/>
            <person name="Chertkov O."/>
            <person name="Brettin T."/>
            <person name="Detter J.C."/>
            <person name="Han C."/>
            <person name="Larimer F."/>
            <person name="Land M."/>
            <person name="Hauser L."/>
            <person name="Kyrpides N."/>
            <person name="Mikhailova N."/>
            <person name="Spring S."/>
            <person name="Beller H."/>
        </authorList>
    </citation>
    <scope>NUCLEOTIDE SEQUENCE [LARGE SCALE GENOMIC DNA]</scope>
    <source>
        <strain evidence="8">DSM 9187 / TA4</strain>
    </source>
</reference>
<dbReference type="SUPFAM" id="SSF141322">
    <property type="entry name" value="NfeD domain-like"/>
    <property type="match status" value="1"/>
</dbReference>
<comment type="subcellular location">
    <subcellularLocation>
        <location evidence="1">Membrane</location>
        <topology evidence="1">Multi-pass membrane protein</topology>
    </subcellularLocation>
</comment>
<dbReference type="EMBL" id="CP001616">
    <property type="protein sequence ID" value="ACQ94142.1"/>
    <property type="molecule type" value="Genomic_DNA"/>
</dbReference>
<sequence>MHSWAWLSLSDWSYWHWLILGAVLLLLELFGTAGLLLWTGISALLTALMVFVFEPGLFAQWSLFAVFSIITTWFWFRLNKQDKPTTEVKALNQRTTRCIGAQTTLLEDVKLGKSRVRIEDTVWGVLSSETLPAGTAVKVVAAEGTTLIVKALPVHH</sequence>
<organism evidence="7 8">
    <name type="scientific">Tolumonas auensis (strain DSM 9187 / NBRC 110442 / TA 4)</name>
    <dbReference type="NCBI Taxonomy" id="595494"/>
    <lineage>
        <taxon>Bacteria</taxon>
        <taxon>Pseudomonadati</taxon>
        <taxon>Pseudomonadota</taxon>
        <taxon>Gammaproteobacteria</taxon>
        <taxon>Aeromonadales</taxon>
        <taxon>Aeromonadaceae</taxon>
        <taxon>Tolumonas</taxon>
    </lineage>
</organism>
<evidence type="ECO:0000256" key="2">
    <source>
        <dbReference type="ARBA" id="ARBA00022692"/>
    </source>
</evidence>
<dbReference type="InterPro" id="IPR052165">
    <property type="entry name" value="Membrane_assoc_protease"/>
</dbReference>
<feature type="transmembrane region" description="Helical" evidence="5">
    <location>
        <begin position="59"/>
        <end position="76"/>
    </location>
</feature>
<feature type="transmembrane region" description="Helical" evidence="5">
    <location>
        <begin position="35"/>
        <end position="53"/>
    </location>
</feature>
<evidence type="ECO:0000313" key="8">
    <source>
        <dbReference type="Proteomes" id="UP000009073"/>
    </source>
</evidence>
<dbReference type="STRING" id="595494.Tola_2548"/>
<dbReference type="Gene3D" id="2.40.50.140">
    <property type="entry name" value="Nucleic acid-binding proteins"/>
    <property type="match status" value="1"/>
</dbReference>
<dbReference type="OrthoDB" id="6402862at2"/>
<accession>C4LAG7</accession>
<dbReference type="InterPro" id="IPR012340">
    <property type="entry name" value="NA-bd_OB-fold"/>
</dbReference>
<dbReference type="PANTHER" id="PTHR33507">
    <property type="entry name" value="INNER MEMBRANE PROTEIN YBBJ"/>
    <property type="match status" value="1"/>
</dbReference>
<protein>
    <recommendedName>
        <fullName evidence="6">NfeD-like C-terminal domain-containing protein</fullName>
    </recommendedName>
</protein>
<dbReference type="Proteomes" id="UP000009073">
    <property type="component" value="Chromosome"/>
</dbReference>
<dbReference type="GO" id="GO:0005886">
    <property type="term" value="C:plasma membrane"/>
    <property type="evidence" value="ECO:0007669"/>
    <property type="project" value="TreeGrafter"/>
</dbReference>
<dbReference type="Pfam" id="PF01957">
    <property type="entry name" value="NfeD"/>
    <property type="match status" value="1"/>
</dbReference>
<evidence type="ECO:0000313" key="7">
    <source>
        <dbReference type="EMBL" id="ACQ94142.1"/>
    </source>
</evidence>
<dbReference type="RefSeq" id="WP_015879591.1">
    <property type="nucleotide sequence ID" value="NC_012691.1"/>
</dbReference>
<gene>
    <name evidence="7" type="ordered locus">Tola_2548</name>
</gene>
<keyword evidence="2 5" id="KW-0812">Transmembrane</keyword>
<evidence type="ECO:0000256" key="5">
    <source>
        <dbReference type="SAM" id="Phobius"/>
    </source>
</evidence>
<proteinExistence type="predicted"/>
<evidence type="ECO:0000256" key="4">
    <source>
        <dbReference type="ARBA" id="ARBA00023136"/>
    </source>
</evidence>
<keyword evidence="8" id="KW-1185">Reference proteome</keyword>
<feature type="transmembrane region" description="Helical" evidence="5">
    <location>
        <begin position="12"/>
        <end position="30"/>
    </location>
</feature>
<name>C4LAG7_TOLAT</name>